<protein>
    <submittedName>
        <fullName evidence="2">Uncharacterized protein</fullName>
    </submittedName>
</protein>
<dbReference type="OrthoDB" id="5876125at2759"/>
<dbReference type="EMBL" id="CADEPM010000004">
    <property type="protein sequence ID" value="CAB3404589.1"/>
    <property type="molecule type" value="Genomic_DNA"/>
</dbReference>
<dbReference type="AlphaFoldDB" id="A0A8S1ETG7"/>
<feature type="signal peptide" evidence="1">
    <location>
        <begin position="1"/>
        <end position="23"/>
    </location>
</feature>
<feature type="chain" id="PRO_5035774883" evidence="1">
    <location>
        <begin position="24"/>
        <end position="104"/>
    </location>
</feature>
<keyword evidence="3" id="KW-1185">Reference proteome</keyword>
<evidence type="ECO:0000256" key="1">
    <source>
        <dbReference type="SAM" id="SignalP"/>
    </source>
</evidence>
<accession>A0A8S1ETG7</accession>
<proteinExistence type="predicted"/>
<organism evidence="2 3">
    <name type="scientific">Caenorhabditis bovis</name>
    <dbReference type="NCBI Taxonomy" id="2654633"/>
    <lineage>
        <taxon>Eukaryota</taxon>
        <taxon>Metazoa</taxon>
        <taxon>Ecdysozoa</taxon>
        <taxon>Nematoda</taxon>
        <taxon>Chromadorea</taxon>
        <taxon>Rhabditida</taxon>
        <taxon>Rhabditina</taxon>
        <taxon>Rhabditomorpha</taxon>
        <taxon>Rhabditoidea</taxon>
        <taxon>Rhabditidae</taxon>
        <taxon>Peloderinae</taxon>
        <taxon>Caenorhabditis</taxon>
    </lineage>
</organism>
<sequence>MCSCSSLTIALVILLALAPVVSPQQWNQWTPQQIQAYRQQQYYNWYWQQQQLLRQQQVAQQTTTHAPQSTPHPWFPYAQTDEKGSVWVGNDNAKILLISRTSFP</sequence>
<gene>
    <name evidence="2" type="ORF">CBOVIS_LOCUS6896</name>
</gene>
<evidence type="ECO:0000313" key="2">
    <source>
        <dbReference type="EMBL" id="CAB3404589.1"/>
    </source>
</evidence>
<name>A0A8S1ETG7_9PELO</name>
<reference evidence="2 3" key="1">
    <citation type="submission" date="2020-04" db="EMBL/GenBank/DDBJ databases">
        <authorList>
            <person name="Laetsch R D."/>
            <person name="Stevens L."/>
            <person name="Kumar S."/>
            <person name="Blaxter L. M."/>
        </authorList>
    </citation>
    <scope>NUCLEOTIDE SEQUENCE [LARGE SCALE GENOMIC DNA]</scope>
</reference>
<evidence type="ECO:0000313" key="3">
    <source>
        <dbReference type="Proteomes" id="UP000494206"/>
    </source>
</evidence>
<dbReference type="Proteomes" id="UP000494206">
    <property type="component" value="Unassembled WGS sequence"/>
</dbReference>
<keyword evidence="1" id="KW-0732">Signal</keyword>
<comment type="caution">
    <text evidence="2">The sequence shown here is derived from an EMBL/GenBank/DDBJ whole genome shotgun (WGS) entry which is preliminary data.</text>
</comment>